<keyword evidence="4" id="KW-1185">Reference proteome</keyword>
<proteinExistence type="predicted"/>
<comment type="caution">
    <text evidence="3">The sequence shown here is derived from an EMBL/GenBank/DDBJ whole genome shotgun (WGS) entry which is preliminary data.</text>
</comment>
<evidence type="ECO:0000256" key="2">
    <source>
        <dbReference type="SAM" id="Phobius"/>
    </source>
</evidence>
<evidence type="ECO:0000313" key="4">
    <source>
        <dbReference type="Proteomes" id="UP001566132"/>
    </source>
</evidence>
<reference evidence="3 4" key="1">
    <citation type="submission" date="2024-05" db="EMBL/GenBank/DDBJ databases">
        <title>Genetic variation in Jamaican populations of the coffee berry borer (Hypothenemus hampei).</title>
        <authorList>
            <person name="Errbii M."/>
            <person name="Myrie A."/>
        </authorList>
    </citation>
    <scope>NUCLEOTIDE SEQUENCE [LARGE SCALE GENOMIC DNA]</scope>
    <source>
        <strain evidence="3">JA-Hopewell-2020-01-JO</strain>
        <tissue evidence="3">Whole body</tissue>
    </source>
</reference>
<gene>
    <name evidence="3" type="ORF">ABEB36_010866</name>
</gene>
<dbReference type="Proteomes" id="UP001566132">
    <property type="component" value="Unassembled WGS sequence"/>
</dbReference>
<feature type="transmembrane region" description="Helical" evidence="2">
    <location>
        <begin position="82"/>
        <end position="106"/>
    </location>
</feature>
<feature type="coiled-coil region" evidence="1">
    <location>
        <begin position="30"/>
        <end position="64"/>
    </location>
</feature>
<keyword evidence="1" id="KW-0175">Coiled coil</keyword>
<name>A0ABD1EDK4_HYPHA</name>
<keyword evidence="2" id="KW-1133">Transmembrane helix</keyword>
<evidence type="ECO:0000256" key="1">
    <source>
        <dbReference type="SAM" id="Coils"/>
    </source>
</evidence>
<protein>
    <submittedName>
        <fullName evidence="3">Uncharacterized protein</fullName>
    </submittedName>
</protein>
<sequence length="120" mass="13824">MNRSKHLLENSEFLENLVEAQTEKQEAAAVNINEESKEELSSDVEELRERLERMKNLMAQRNRLQRGSSNCKEAGSPIDGTVLSIVFGAVLLLIVCVSTYAFYNLFWAIMKRSNRYHEEL</sequence>
<keyword evidence="2" id="KW-0812">Transmembrane</keyword>
<evidence type="ECO:0000313" key="3">
    <source>
        <dbReference type="EMBL" id="KAL1492635.1"/>
    </source>
</evidence>
<dbReference type="AlphaFoldDB" id="A0ABD1EDK4"/>
<dbReference type="EMBL" id="JBDJPC010000008">
    <property type="protein sequence ID" value="KAL1492635.1"/>
    <property type="molecule type" value="Genomic_DNA"/>
</dbReference>
<organism evidence="3 4">
    <name type="scientific">Hypothenemus hampei</name>
    <name type="common">Coffee berry borer</name>
    <dbReference type="NCBI Taxonomy" id="57062"/>
    <lineage>
        <taxon>Eukaryota</taxon>
        <taxon>Metazoa</taxon>
        <taxon>Ecdysozoa</taxon>
        <taxon>Arthropoda</taxon>
        <taxon>Hexapoda</taxon>
        <taxon>Insecta</taxon>
        <taxon>Pterygota</taxon>
        <taxon>Neoptera</taxon>
        <taxon>Endopterygota</taxon>
        <taxon>Coleoptera</taxon>
        <taxon>Polyphaga</taxon>
        <taxon>Cucujiformia</taxon>
        <taxon>Curculionidae</taxon>
        <taxon>Scolytinae</taxon>
        <taxon>Hypothenemus</taxon>
    </lineage>
</organism>
<keyword evidence="2" id="KW-0472">Membrane</keyword>
<accession>A0ABD1EDK4</accession>